<organism evidence="2 3">
    <name type="scientific">Aliiroseovarius sediminilitoris</name>
    <dbReference type="NCBI Taxonomy" id="1173584"/>
    <lineage>
        <taxon>Bacteria</taxon>
        <taxon>Pseudomonadati</taxon>
        <taxon>Pseudomonadota</taxon>
        <taxon>Alphaproteobacteria</taxon>
        <taxon>Rhodobacterales</taxon>
        <taxon>Paracoccaceae</taxon>
        <taxon>Aliiroseovarius</taxon>
    </lineage>
</organism>
<accession>A0A1I0N0R3</accession>
<dbReference type="RefSeq" id="WP_091427965.1">
    <property type="nucleotide sequence ID" value="NZ_FOJB01000001.1"/>
</dbReference>
<evidence type="ECO:0000313" key="3">
    <source>
        <dbReference type="Proteomes" id="UP000199650"/>
    </source>
</evidence>
<sequence length="377" mass="40341">MKHAYPLQSDNTLAFVLPDLRGGGAERVMLTLATELAQFGYAPHIILANAGGALMADAQHARLPITDLKTDRLREVATPLRRWLCENQPTALVPAMWPLTSIAVWAARGTGVPIITTDHATLSNQYAGKGVPHRLVLRASIRATYLRARANVSVSAGSARDLEQLGRLPVGRVKVIHNPVMRPEPDTGHAVWPAQAKHRILAVGSLRWQKGFPTLLRAFRLLLDKGCDGELVILGDGPDRAVLSGMVQSLGLTERVAMPGFTPHTGSYYATADLFALSSRSEGFANVIVEALSHGLPVVATDCPHGPAEILNTPDVGTLVTVGDTAALAAAIGAALRVPHNPDAARKRALDFRPGVAAVRFLPLLPEPKLSKSMRHI</sequence>
<dbReference type="Pfam" id="PF13692">
    <property type="entry name" value="Glyco_trans_1_4"/>
    <property type="match status" value="1"/>
</dbReference>
<dbReference type="OrthoDB" id="9790710at2"/>
<dbReference type="Proteomes" id="UP000199650">
    <property type="component" value="Unassembled WGS sequence"/>
</dbReference>
<protein>
    <submittedName>
        <fullName evidence="2">Glycosyltransferase involved in cell wall bisynthesis</fullName>
    </submittedName>
</protein>
<dbReference type="InterPro" id="IPR028098">
    <property type="entry name" value="Glyco_trans_4-like_N"/>
</dbReference>
<dbReference type="Gene3D" id="3.40.50.2000">
    <property type="entry name" value="Glycogen Phosphorylase B"/>
    <property type="match status" value="2"/>
</dbReference>
<dbReference type="Pfam" id="PF13439">
    <property type="entry name" value="Glyco_transf_4"/>
    <property type="match status" value="1"/>
</dbReference>
<gene>
    <name evidence="2" type="ORF">SAMN05444851_0476</name>
</gene>
<dbReference type="GO" id="GO:0016757">
    <property type="term" value="F:glycosyltransferase activity"/>
    <property type="evidence" value="ECO:0007669"/>
    <property type="project" value="UniProtKB-ARBA"/>
</dbReference>
<evidence type="ECO:0000313" key="2">
    <source>
        <dbReference type="EMBL" id="SEV94499.1"/>
    </source>
</evidence>
<dbReference type="PANTHER" id="PTHR12526">
    <property type="entry name" value="GLYCOSYLTRANSFERASE"/>
    <property type="match status" value="1"/>
</dbReference>
<dbReference type="AlphaFoldDB" id="A0A1I0N0R3"/>
<dbReference type="PANTHER" id="PTHR12526:SF638">
    <property type="entry name" value="SPORE COAT PROTEIN SA"/>
    <property type="match status" value="1"/>
</dbReference>
<dbReference type="EMBL" id="FOJB01000001">
    <property type="protein sequence ID" value="SEV94499.1"/>
    <property type="molecule type" value="Genomic_DNA"/>
</dbReference>
<dbReference type="SUPFAM" id="SSF53756">
    <property type="entry name" value="UDP-Glycosyltransferase/glycogen phosphorylase"/>
    <property type="match status" value="1"/>
</dbReference>
<keyword evidence="2" id="KW-0808">Transferase</keyword>
<keyword evidence="3" id="KW-1185">Reference proteome</keyword>
<dbReference type="STRING" id="1173584.SAMN05444851_0476"/>
<name>A0A1I0N0R3_9RHOB</name>
<feature type="domain" description="Glycosyltransferase subfamily 4-like N-terminal" evidence="1">
    <location>
        <begin position="23"/>
        <end position="180"/>
    </location>
</feature>
<reference evidence="2 3" key="1">
    <citation type="submission" date="2016-10" db="EMBL/GenBank/DDBJ databases">
        <authorList>
            <person name="de Groot N.N."/>
        </authorList>
    </citation>
    <scope>NUCLEOTIDE SEQUENCE [LARGE SCALE GENOMIC DNA]</scope>
    <source>
        <strain evidence="2 3">DSM 29439</strain>
    </source>
</reference>
<dbReference type="CDD" id="cd03811">
    <property type="entry name" value="GT4_GT28_WabH-like"/>
    <property type="match status" value="1"/>
</dbReference>
<proteinExistence type="predicted"/>
<evidence type="ECO:0000259" key="1">
    <source>
        <dbReference type="Pfam" id="PF13439"/>
    </source>
</evidence>